<keyword evidence="3" id="KW-1185">Reference proteome</keyword>
<organism evidence="2 3">
    <name type="scientific">Pleurodeles waltl</name>
    <name type="common">Iberian ribbed newt</name>
    <dbReference type="NCBI Taxonomy" id="8319"/>
    <lineage>
        <taxon>Eukaryota</taxon>
        <taxon>Metazoa</taxon>
        <taxon>Chordata</taxon>
        <taxon>Craniata</taxon>
        <taxon>Vertebrata</taxon>
        <taxon>Euteleostomi</taxon>
        <taxon>Amphibia</taxon>
        <taxon>Batrachia</taxon>
        <taxon>Caudata</taxon>
        <taxon>Salamandroidea</taxon>
        <taxon>Salamandridae</taxon>
        <taxon>Pleurodelinae</taxon>
        <taxon>Pleurodeles</taxon>
    </lineage>
</organism>
<keyword evidence="1" id="KW-0732">Signal</keyword>
<sequence>MERSVPPLARLLHFNTALALLRCASVPGERGGQLAVAPPALRLSVHVIGMSPHCSSYADVLASTLPQRETFSRHAHGPTHRLSWPAPWGFIMSYGLAGLGT</sequence>
<evidence type="ECO:0008006" key="4">
    <source>
        <dbReference type="Google" id="ProtNLM"/>
    </source>
</evidence>
<reference evidence="2" key="1">
    <citation type="journal article" date="2022" name="bioRxiv">
        <title>Sequencing and chromosome-scale assembly of the giantPleurodeles waltlgenome.</title>
        <authorList>
            <person name="Brown T."/>
            <person name="Elewa A."/>
            <person name="Iarovenko S."/>
            <person name="Subramanian E."/>
            <person name="Araus A.J."/>
            <person name="Petzold A."/>
            <person name="Susuki M."/>
            <person name="Suzuki K.-i.T."/>
            <person name="Hayashi T."/>
            <person name="Toyoda A."/>
            <person name="Oliveira C."/>
            <person name="Osipova E."/>
            <person name="Leigh N.D."/>
            <person name="Simon A."/>
            <person name="Yun M.H."/>
        </authorList>
    </citation>
    <scope>NUCLEOTIDE SEQUENCE</scope>
    <source>
        <strain evidence="2">20211129_DDA</strain>
        <tissue evidence="2">Liver</tissue>
    </source>
</reference>
<evidence type="ECO:0000313" key="3">
    <source>
        <dbReference type="Proteomes" id="UP001066276"/>
    </source>
</evidence>
<feature type="signal peptide" evidence="1">
    <location>
        <begin position="1"/>
        <end position="23"/>
    </location>
</feature>
<gene>
    <name evidence="2" type="ORF">NDU88_003261</name>
</gene>
<comment type="caution">
    <text evidence="2">The sequence shown here is derived from an EMBL/GenBank/DDBJ whole genome shotgun (WGS) entry which is preliminary data.</text>
</comment>
<accession>A0AAV7UZH6</accession>
<feature type="chain" id="PRO_5043597046" description="Secreted protein" evidence="1">
    <location>
        <begin position="24"/>
        <end position="101"/>
    </location>
</feature>
<proteinExistence type="predicted"/>
<dbReference type="EMBL" id="JANPWB010000004">
    <property type="protein sequence ID" value="KAJ1193966.1"/>
    <property type="molecule type" value="Genomic_DNA"/>
</dbReference>
<dbReference type="Proteomes" id="UP001066276">
    <property type="component" value="Chromosome 2_2"/>
</dbReference>
<evidence type="ECO:0000256" key="1">
    <source>
        <dbReference type="SAM" id="SignalP"/>
    </source>
</evidence>
<dbReference type="AlphaFoldDB" id="A0AAV7UZH6"/>
<name>A0AAV7UZH6_PLEWA</name>
<protein>
    <recommendedName>
        <fullName evidence="4">Secreted protein</fullName>
    </recommendedName>
</protein>
<evidence type="ECO:0000313" key="2">
    <source>
        <dbReference type="EMBL" id="KAJ1193966.1"/>
    </source>
</evidence>